<gene>
    <name evidence="1" type="ORF">FAUST_3077</name>
</gene>
<keyword evidence="2" id="KW-1185">Reference proteome</keyword>
<protein>
    <submittedName>
        <fullName evidence="1">Uncharacterized protein</fullName>
    </submittedName>
</protein>
<evidence type="ECO:0000313" key="2">
    <source>
        <dbReference type="Proteomes" id="UP000537989"/>
    </source>
</evidence>
<dbReference type="AlphaFoldDB" id="A0AAN6C5M0"/>
<dbReference type="Proteomes" id="UP000537989">
    <property type="component" value="Unassembled WGS sequence"/>
</dbReference>
<proteinExistence type="predicted"/>
<organism evidence="1 2">
    <name type="scientific">Fusarium austroamericanum</name>
    <dbReference type="NCBI Taxonomy" id="282268"/>
    <lineage>
        <taxon>Eukaryota</taxon>
        <taxon>Fungi</taxon>
        <taxon>Dikarya</taxon>
        <taxon>Ascomycota</taxon>
        <taxon>Pezizomycotina</taxon>
        <taxon>Sordariomycetes</taxon>
        <taxon>Hypocreomycetidae</taxon>
        <taxon>Hypocreales</taxon>
        <taxon>Nectriaceae</taxon>
        <taxon>Fusarium</taxon>
    </lineage>
</organism>
<reference evidence="1 2" key="1">
    <citation type="submission" date="2020-02" db="EMBL/GenBank/DDBJ databases">
        <title>Identification and distribution of gene clusters putatively required for synthesis of sphingolipid metabolism inhibitors in phylogenetically diverse species of the filamentous fungus Fusarium.</title>
        <authorList>
            <person name="Kim H.-S."/>
            <person name="Busman M."/>
            <person name="Brown D.W."/>
            <person name="Divon H."/>
            <person name="Uhlig S."/>
            <person name="Proctor R.H."/>
        </authorList>
    </citation>
    <scope>NUCLEOTIDE SEQUENCE [LARGE SCALE GENOMIC DNA]</scope>
    <source>
        <strain evidence="1 2">NRRL 2903</strain>
    </source>
</reference>
<sequence length="268" mass="30903">MITYSAAHVIFYQDIFTSLNSRHFLNFQKHHLNRLVNMELEMDDCVHMILNEFQRSDITLIEWETPLLRRLGYPLAPKPDLIFLVPGEQIQEARRIVEGNGLRDNNRRPSYLSEHANKGFRYVHCDEGHRLILVPLSWTGIKQHELVPLDSSALPCSLWTVPMPSLCAAYLRIITAAERGSIARAITVSDLTAVVVHSMFDSSYEGDYMPLPEDEDLDLSDEEKARWAKKDAMELEAAIKSINQWYFSEGTEWAKDMIIDTWMKCGLF</sequence>
<name>A0AAN6C5M0_FUSAU</name>
<dbReference type="EMBL" id="JAAMOD010000069">
    <property type="protein sequence ID" value="KAF5242910.1"/>
    <property type="molecule type" value="Genomic_DNA"/>
</dbReference>
<comment type="caution">
    <text evidence="1">The sequence shown here is derived from an EMBL/GenBank/DDBJ whole genome shotgun (WGS) entry which is preliminary data.</text>
</comment>
<evidence type="ECO:0000313" key="1">
    <source>
        <dbReference type="EMBL" id="KAF5242910.1"/>
    </source>
</evidence>
<accession>A0AAN6C5M0</accession>